<comment type="subcellular location">
    <subcellularLocation>
        <location evidence="2">Cytoplasm</location>
    </subcellularLocation>
</comment>
<dbReference type="Gene3D" id="3.20.20.380">
    <property type="entry name" value="Copper homeostasis (CutC) domain"/>
    <property type="match status" value="1"/>
</dbReference>
<comment type="caution">
    <text evidence="3">The sequence shown here is derived from an EMBL/GenBank/DDBJ whole genome shotgun (WGS) entry which is preliminary data.</text>
</comment>
<dbReference type="Proteomes" id="UP000309676">
    <property type="component" value="Unassembled WGS sequence"/>
</dbReference>
<dbReference type="EMBL" id="VCIW01000001">
    <property type="protein sequence ID" value="TLS54085.1"/>
    <property type="molecule type" value="Genomic_DNA"/>
</dbReference>
<dbReference type="Pfam" id="PF03932">
    <property type="entry name" value="CutC"/>
    <property type="match status" value="1"/>
</dbReference>
<keyword evidence="2" id="KW-0963">Cytoplasm</keyword>
<reference evidence="3 4" key="1">
    <citation type="submission" date="2019-05" db="EMBL/GenBank/DDBJ databases">
        <authorList>
            <person name="Narsing Rao M.P."/>
            <person name="Li W.J."/>
        </authorList>
    </citation>
    <scope>NUCLEOTIDE SEQUENCE [LARGE SCALE GENOMIC DNA]</scope>
    <source>
        <strain evidence="3 4">SYSU_K30003</strain>
    </source>
</reference>
<dbReference type="PANTHER" id="PTHR12598">
    <property type="entry name" value="COPPER HOMEOSTASIS PROTEIN CUTC"/>
    <property type="match status" value="1"/>
</dbReference>
<name>A0A5R9GPB1_9BACL</name>
<proteinExistence type="inferred from homology"/>
<dbReference type="InterPro" id="IPR005627">
    <property type="entry name" value="CutC-like"/>
</dbReference>
<dbReference type="GO" id="GO:0005737">
    <property type="term" value="C:cytoplasm"/>
    <property type="evidence" value="ECO:0007669"/>
    <property type="project" value="UniProtKB-SubCell"/>
</dbReference>
<evidence type="ECO:0000313" key="3">
    <source>
        <dbReference type="EMBL" id="TLS54085.1"/>
    </source>
</evidence>
<dbReference type="OrthoDB" id="9815677at2"/>
<comment type="similarity">
    <text evidence="1 2">Belongs to the CutC family.</text>
</comment>
<keyword evidence="4" id="KW-1185">Reference proteome</keyword>
<organism evidence="3 4">
    <name type="scientific">Paenibacillus antri</name>
    <dbReference type="NCBI Taxonomy" id="2582848"/>
    <lineage>
        <taxon>Bacteria</taxon>
        <taxon>Bacillati</taxon>
        <taxon>Bacillota</taxon>
        <taxon>Bacilli</taxon>
        <taxon>Bacillales</taxon>
        <taxon>Paenibacillaceae</taxon>
        <taxon>Paenibacillus</taxon>
    </lineage>
</organism>
<dbReference type="InterPro" id="IPR036822">
    <property type="entry name" value="CutC-like_dom_sf"/>
</dbReference>
<evidence type="ECO:0000256" key="1">
    <source>
        <dbReference type="ARBA" id="ARBA00007768"/>
    </source>
</evidence>
<dbReference type="SUPFAM" id="SSF110395">
    <property type="entry name" value="CutC-like"/>
    <property type="match status" value="1"/>
</dbReference>
<dbReference type="GO" id="GO:0005507">
    <property type="term" value="F:copper ion binding"/>
    <property type="evidence" value="ECO:0007669"/>
    <property type="project" value="TreeGrafter"/>
</dbReference>
<accession>A0A5R9GPB1</accession>
<evidence type="ECO:0000256" key="2">
    <source>
        <dbReference type="HAMAP-Rule" id="MF_00795"/>
    </source>
</evidence>
<evidence type="ECO:0000313" key="4">
    <source>
        <dbReference type="Proteomes" id="UP000309676"/>
    </source>
</evidence>
<gene>
    <name evidence="2" type="primary">cutC</name>
    <name evidence="3" type="ORF">FE782_01705</name>
</gene>
<dbReference type="PANTHER" id="PTHR12598:SF0">
    <property type="entry name" value="COPPER HOMEOSTASIS PROTEIN CUTC HOMOLOG"/>
    <property type="match status" value="1"/>
</dbReference>
<dbReference type="AlphaFoldDB" id="A0A5R9GPB1"/>
<sequence>MLLEVIAVSVSDVRDAVRFGADRIELVTGIGEGGLTPSAGLVEGAVKVAGAVPVNVMIRPHARSFVYDEFDLAVMERDIELVRRAGAAGVVFGALTPGGEVDAYAVKRLVAASAGLDATFHRAFDEARDLFEALEALSAFPSISRILTSGGLAPAPRAMPRIRELVDAAARTHLRILAGHGLTPEGLEAFVRETGAAEVHFGSGVREDGTFRTRIDARKMAVVRGALR</sequence>
<comment type="caution">
    <text evidence="2">Once thought to be involved in copper homeostasis, experiments in E.coli have shown this is not the case.</text>
</comment>
<dbReference type="HAMAP" id="MF_00795">
    <property type="entry name" value="CutC"/>
    <property type="match status" value="1"/>
</dbReference>
<dbReference type="RefSeq" id="WP_138191847.1">
    <property type="nucleotide sequence ID" value="NZ_VCIW01000001.1"/>
</dbReference>
<protein>
    <recommendedName>
        <fullName evidence="2">PF03932 family protein CutC</fullName>
    </recommendedName>
</protein>